<evidence type="ECO:0000259" key="8">
    <source>
        <dbReference type="Pfam" id="PF06808"/>
    </source>
</evidence>
<organism evidence="9 10">
    <name type="scientific">Aquibium oceanicum</name>
    <dbReference type="NCBI Taxonomy" id="1670800"/>
    <lineage>
        <taxon>Bacteria</taxon>
        <taxon>Pseudomonadati</taxon>
        <taxon>Pseudomonadota</taxon>
        <taxon>Alphaproteobacteria</taxon>
        <taxon>Hyphomicrobiales</taxon>
        <taxon>Phyllobacteriaceae</taxon>
        <taxon>Aquibium</taxon>
    </lineage>
</organism>
<dbReference type="STRING" id="1670800.BSQ44_20535"/>
<evidence type="ECO:0000256" key="7">
    <source>
        <dbReference type="RuleBase" id="RU369079"/>
    </source>
</evidence>
<dbReference type="AlphaFoldDB" id="A0A1L3SVY9"/>
<dbReference type="PANTHER" id="PTHR33362">
    <property type="entry name" value="SIALIC ACID TRAP TRANSPORTER PERMEASE PROTEIN SIAT-RELATED"/>
    <property type="match status" value="1"/>
</dbReference>
<evidence type="ECO:0000256" key="1">
    <source>
        <dbReference type="ARBA" id="ARBA00004429"/>
    </source>
</evidence>
<evidence type="ECO:0000256" key="6">
    <source>
        <dbReference type="ARBA" id="ARBA00023136"/>
    </source>
</evidence>
<feature type="transmembrane region" description="Helical" evidence="7">
    <location>
        <begin position="42"/>
        <end position="69"/>
    </location>
</feature>
<evidence type="ECO:0000256" key="5">
    <source>
        <dbReference type="ARBA" id="ARBA00022989"/>
    </source>
</evidence>
<feature type="transmembrane region" description="Helical" evidence="7">
    <location>
        <begin position="398"/>
        <end position="422"/>
    </location>
</feature>
<dbReference type="RefSeq" id="WP_072606958.1">
    <property type="nucleotide sequence ID" value="NZ_CP018171.1"/>
</dbReference>
<feature type="transmembrane region" description="Helical" evidence="7">
    <location>
        <begin position="7"/>
        <end position="36"/>
    </location>
</feature>
<sequence>MNDTVLLIVLLAAFIAINVPVAIALGASALVVGFLIQGNLGFVASILFSSLQKIELLAIPFFILAGNVFDRSGIMRRLFGLVDSLVGRVRGKTAIVTSGVSVLLGGLSGSGPADTAALGATLGPIMRERGYSRGFAASVISAGGALGLVVPPSIAFILYGVAVPGVSIGRMFVAGILPGMLMGVLIAICAWVICVRRSYDPPRDRFSFSAVKGAFAQSVFGLLAPLVIIGGIYLGIFTPTEAAGVAVVYGLLVGIFIYREIGFRHLPEIARVTMIDTAVVLFIVACASLFSWVITIDGTVVRWVADFSSSVSAEWQVFLLAAIVLLIAGLFIDGASIYLILVPLLIPAVRAQGIDLTWFGVFVAVAVAIGQFTPPVGVNLFVAARVLDVRVEEILREILPFVAVSMFALVLLYLFPAITLWLPSTMPK</sequence>
<keyword evidence="3 7" id="KW-0997">Cell inner membrane</keyword>
<evidence type="ECO:0000256" key="3">
    <source>
        <dbReference type="ARBA" id="ARBA00022519"/>
    </source>
</evidence>
<feature type="transmembrane region" description="Helical" evidence="7">
    <location>
        <begin position="135"/>
        <end position="159"/>
    </location>
</feature>
<feature type="transmembrane region" description="Helical" evidence="7">
    <location>
        <begin position="214"/>
        <end position="236"/>
    </location>
</feature>
<evidence type="ECO:0000256" key="2">
    <source>
        <dbReference type="ARBA" id="ARBA00022475"/>
    </source>
</evidence>
<comment type="caution">
    <text evidence="7">Lacks conserved residue(s) required for the propagation of feature annotation.</text>
</comment>
<name>A0A1L3SVY9_9HYPH</name>
<dbReference type="Pfam" id="PF06808">
    <property type="entry name" value="DctM"/>
    <property type="match status" value="1"/>
</dbReference>
<feature type="transmembrane region" description="Helical" evidence="7">
    <location>
        <begin position="273"/>
        <end position="295"/>
    </location>
</feature>
<feature type="transmembrane region" description="Helical" evidence="7">
    <location>
        <begin position="358"/>
        <end position="378"/>
    </location>
</feature>
<evidence type="ECO:0000313" key="9">
    <source>
        <dbReference type="EMBL" id="APH73492.1"/>
    </source>
</evidence>
<keyword evidence="7" id="KW-0813">Transport</keyword>
<dbReference type="InterPro" id="IPR010656">
    <property type="entry name" value="DctM"/>
</dbReference>
<proteinExistence type="inferred from homology"/>
<evidence type="ECO:0000256" key="4">
    <source>
        <dbReference type="ARBA" id="ARBA00022692"/>
    </source>
</evidence>
<keyword evidence="2" id="KW-1003">Cell membrane</keyword>
<gene>
    <name evidence="9" type="ORF">BSQ44_20535</name>
</gene>
<keyword evidence="6 7" id="KW-0472">Membrane</keyword>
<feature type="domain" description="TRAP C4-dicarboxylate transport system permease DctM subunit" evidence="8">
    <location>
        <begin position="8"/>
        <end position="418"/>
    </location>
</feature>
<comment type="subunit">
    <text evidence="7">The complex comprises the extracytoplasmic solute receptor protein and the two transmembrane proteins.</text>
</comment>
<protein>
    <recommendedName>
        <fullName evidence="7">TRAP transporter large permease protein</fullName>
    </recommendedName>
</protein>
<dbReference type="KEGG" id="meso:BSQ44_20535"/>
<dbReference type="PIRSF" id="PIRSF006066">
    <property type="entry name" value="HI0050"/>
    <property type="match status" value="1"/>
</dbReference>
<dbReference type="NCBIfam" id="TIGR00786">
    <property type="entry name" value="dctM"/>
    <property type="match status" value="1"/>
</dbReference>
<feature type="transmembrane region" description="Helical" evidence="7">
    <location>
        <begin position="315"/>
        <end position="346"/>
    </location>
</feature>
<feature type="transmembrane region" description="Helical" evidence="7">
    <location>
        <begin position="242"/>
        <end position="261"/>
    </location>
</feature>
<keyword evidence="4 7" id="KW-0812">Transmembrane</keyword>
<keyword evidence="5 7" id="KW-1133">Transmembrane helix</keyword>
<comment type="function">
    <text evidence="7">Part of the tripartite ATP-independent periplasmic (TRAP) transport system.</text>
</comment>
<dbReference type="GO" id="GO:0022857">
    <property type="term" value="F:transmembrane transporter activity"/>
    <property type="evidence" value="ECO:0007669"/>
    <property type="project" value="UniProtKB-UniRule"/>
</dbReference>
<dbReference type="OrthoDB" id="9790209at2"/>
<evidence type="ECO:0000313" key="10">
    <source>
        <dbReference type="Proteomes" id="UP000182840"/>
    </source>
</evidence>
<feature type="transmembrane region" description="Helical" evidence="7">
    <location>
        <begin position="171"/>
        <end position="193"/>
    </location>
</feature>
<comment type="subcellular location">
    <subcellularLocation>
        <location evidence="1 7">Cell inner membrane</location>
        <topology evidence="1 7">Multi-pass membrane protein</topology>
    </subcellularLocation>
</comment>
<reference evidence="10" key="1">
    <citation type="submission" date="2016-11" db="EMBL/GenBank/DDBJ databases">
        <title>Mesorhizobium oceanicum sp. nov., isolated from deep seawater in South China Sea.</title>
        <authorList>
            <person name="Fu G.-Y."/>
        </authorList>
    </citation>
    <scope>NUCLEOTIDE SEQUENCE [LARGE SCALE GENOMIC DNA]</scope>
    <source>
        <strain evidence="10">B7</strain>
    </source>
</reference>
<accession>A0A1L3SVY9</accession>
<dbReference type="Proteomes" id="UP000182840">
    <property type="component" value="Chromosome"/>
</dbReference>
<keyword evidence="10" id="KW-1185">Reference proteome</keyword>
<dbReference type="InterPro" id="IPR004681">
    <property type="entry name" value="TRAP_DctM"/>
</dbReference>
<dbReference type="EMBL" id="CP018171">
    <property type="protein sequence ID" value="APH73492.1"/>
    <property type="molecule type" value="Genomic_DNA"/>
</dbReference>
<dbReference type="GO" id="GO:0005886">
    <property type="term" value="C:plasma membrane"/>
    <property type="evidence" value="ECO:0007669"/>
    <property type="project" value="UniProtKB-SubCell"/>
</dbReference>
<comment type="similarity">
    <text evidence="7">Belongs to the TRAP transporter large permease family.</text>
</comment>